<dbReference type="GO" id="GO:0000976">
    <property type="term" value="F:transcription cis-regulatory region binding"/>
    <property type="evidence" value="ECO:0007669"/>
    <property type="project" value="TreeGrafter"/>
</dbReference>
<evidence type="ECO:0000256" key="2">
    <source>
        <dbReference type="ARBA" id="ARBA00023015"/>
    </source>
</evidence>
<evidence type="ECO:0000256" key="4">
    <source>
        <dbReference type="ARBA" id="ARBA00023163"/>
    </source>
</evidence>
<dbReference type="SMART" id="SM00354">
    <property type="entry name" value="HTH_LACI"/>
    <property type="match status" value="1"/>
</dbReference>
<dbReference type="PROSITE" id="PS50932">
    <property type="entry name" value="HTH_LACI_2"/>
    <property type="match status" value="1"/>
</dbReference>
<evidence type="ECO:0000256" key="1">
    <source>
        <dbReference type="ARBA" id="ARBA00022491"/>
    </source>
</evidence>
<dbReference type="Pfam" id="PF00356">
    <property type="entry name" value="LacI"/>
    <property type="match status" value="1"/>
</dbReference>
<keyword evidence="1" id="KW-0678">Repressor</keyword>
<keyword evidence="4" id="KW-0804">Transcription</keyword>
<dbReference type="PROSITE" id="PS50943">
    <property type="entry name" value="HTH_CROC1"/>
    <property type="match status" value="1"/>
</dbReference>
<dbReference type="EMBL" id="SOJK01000051">
    <property type="protein sequence ID" value="TET48122.1"/>
    <property type="molecule type" value="Genomic_DNA"/>
</dbReference>
<evidence type="ECO:0000256" key="3">
    <source>
        <dbReference type="ARBA" id="ARBA00023125"/>
    </source>
</evidence>
<evidence type="ECO:0000259" key="5">
    <source>
        <dbReference type="PROSITE" id="PS50932"/>
    </source>
</evidence>
<reference evidence="7 8" key="1">
    <citation type="submission" date="2019-03" db="EMBL/GenBank/DDBJ databases">
        <title>Metabolic potential of uncultured bacteria and archaea associated with petroleum seepage in deep-sea sediments.</title>
        <authorList>
            <person name="Dong X."/>
            <person name="Hubert C."/>
        </authorList>
    </citation>
    <scope>NUCLEOTIDE SEQUENCE [LARGE SCALE GENOMIC DNA]</scope>
    <source>
        <strain evidence="7">E29_bin78</strain>
    </source>
</reference>
<feature type="domain" description="HTH lacI-type" evidence="5">
    <location>
        <begin position="9"/>
        <end position="63"/>
    </location>
</feature>
<keyword evidence="2" id="KW-0805">Transcription regulation</keyword>
<protein>
    <submittedName>
        <fullName evidence="7">LacI family transcriptional regulator</fullName>
    </submittedName>
</protein>
<accession>A0A523V027</accession>
<dbReference type="PROSITE" id="PS00356">
    <property type="entry name" value="HTH_LACI_1"/>
    <property type="match status" value="1"/>
</dbReference>
<dbReference type="GO" id="GO:0003700">
    <property type="term" value="F:DNA-binding transcription factor activity"/>
    <property type="evidence" value="ECO:0007669"/>
    <property type="project" value="TreeGrafter"/>
</dbReference>
<name>A0A523V027_UNCAE</name>
<dbReference type="InterPro" id="IPR000843">
    <property type="entry name" value="HTH_LacI"/>
</dbReference>
<dbReference type="SUPFAM" id="SSF47413">
    <property type="entry name" value="lambda repressor-like DNA-binding domains"/>
    <property type="match status" value="1"/>
</dbReference>
<dbReference type="PRINTS" id="PR00036">
    <property type="entry name" value="HTHLACI"/>
</dbReference>
<dbReference type="PANTHER" id="PTHR30146">
    <property type="entry name" value="LACI-RELATED TRANSCRIPTIONAL REPRESSOR"/>
    <property type="match status" value="1"/>
</dbReference>
<evidence type="ECO:0000259" key="6">
    <source>
        <dbReference type="PROSITE" id="PS50943"/>
    </source>
</evidence>
<evidence type="ECO:0000313" key="7">
    <source>
        <dbReference type="EMBL" id="TET48122.1"/>
    </source>
</evidence>
<dbReference type="InterPro" id="IPR046335">
    <property type="entry name" value="LacI/GalR-like_sensor"/>
</dbReference>
<dbReference type="Proteomes" id="UP000320679">
    <property type="component" value="Unassembled WGS sequence"/>
</dbReference>
<evidence type="ECO:0000313" key="8">
    <source>
        <dbReference type="Proteomes" id="UP000320679"/>
    </source>
</evidence>
<proteinExistence type="predicted"/>
<dbReference type="InterPro" id="IPR001387">
    <property type="entry name" value="Cro/C1-type_HTH"/>
</dbReference>
<dbReference type="CDD" id="cd01392">
    <property type="entry name" value="HTH_LacI"/>
    <property type="match status" value="1"/>
</dbReference>
<gene>
    <name evidence="7" type="ORF">E3J59_01115</name>
</gene>
<dbReference type="Gene3D" id="3.40.50.2300">
    <property type="match status" value="2"/>
</dbReference>
<keyword evidence="3" id="KW-0238">DNA-binding</keyword>
<dbReference type="Pfam" id="PF13377">
    <property type="entry name" value="Peripla_BP_3"/>
    <property type="match status" value="1"/>
</dbReference>
<dbReference type="PANTHER" id="PTHR30146:SF148">
    <property type="entry name" value="HTH-TYPE TRANSCRIPTIONAL REPRESSOR PURR-RELATED"/>
    <property type="match status" value="1"/>
</dbReference>
<dbReference type="CDD" id="cd06267">
    <property type="entry name" value="PBP1_LacI_sugar_binding-like"/>
    <property type="match status" value="1"/>
</dbReference>
<sequence>MKGIFFKMATLKDVARKAGVSVPTVSRVINNYQYVREATKAKVLKAIDKLDYQPDIRAQSLRGLKTKVIGLIIPDRFNPYYEQLASELEDVCYEQGYGLLLCSSKNNPERELAYLNILERQKVEGVFLVLSTAVLTGQKLNNLIKRGIQVVLDEDMPGISTSVVSADFHMGACQAVEYFISLGHREIAFINGPMNVSSSIGRFKGYRDTLNKYELKISKDLIKEGEFTYETGYKRTTELLREPGDRFTAIFCSDDLVALGVLRAIQDKGKSVPQDYSIIGFDDVYLGSIIEPSLTTIAQPLKKIASRVLKIIMRKKMTKDGSYRKEKVILPTKLIVRESCAPPSMRR</sequence>
<dbReference type="InterPro" id="IPR028082">
    <property type="entry name" value="Peripla_BP_I"/>
</dbReference>
<dbReference type="AlphaFoldDB" id="A0A523V027"/>
<dbReference type="SUPFAM" id="SSF53822">
    <property type="entry name" value="Periplasmic binding protein-like I"/>
    <property type="match status" value="1"/>
</dbReference>
<feature type="domain" description="HTH cro/C1-type" evidence="6">
    <location>
        <begin position="10"/>
        <end position="53"/>
    </location>
</feature>
<comment type="caution">
    <text evidence="7">The sequence shown here is derived from an EMBL/GenBank/DDBJ whole genome shotgun (WGS) entry which is preliminary data.</text>
</comment>
<dbReference type="InterPro" id="IPR010982">
    <property type="entry name" value="Lambda_DNA-bd_dom_sf"/>
</dbReference>
<dbReference type="Gene3D" id="1.10.260.40">
    <property type="entry name" value="lambda repressor-like DNA-binding domains"/>
    <property type="match status" value="1"/>
</dbReference>
<organism evidence="7 8">
    <name type="scientific">Aerophobetes bacterium</name>
    <dbReference type="NCBI Taxonomy" id="2030807"/>
    <lineage>
        <taxon>Bacteria</taxon>
        <taxon>Candidatus Aerophobota</taxon>
    </lineage>
</organism>